<dbReference type="OrthoDB" id="9765084at2"/>
<proteinExistence type="predicted"/>
<dbReference type="InterPro" id="IPR029063">
    <property type="entry name" value="SAM-dependent_MTases_sf"/>
</dbReference>
<evidence type="ECO:0000256" key="1">
    <source>
        <dbReference type="SAM" id="MobiDB-lite"/>
    </source>
</evidence>
<name>A0A3D9HMM8_9PROT</name>
<feature type="compositionally biased region" description="Low complexity" evidence="1">
    <location>
        <begin position="45"/>
        <end position="54"/>
    </location>
</feature>
<feature type="compositionally biased region" description="Basic residues" evidence="1">
    <location>
        <begin position="55"/>
        <end position="70"/>
    </location>
</feature>
<protein>
    <submittedName>
        <fullName evidence="2">Methyltransferase family protein</fullName>
    </submittedName>
</protein>
<dbReference type="CDD" id="cd02440">
    <property type="entry name" value="AdoMet_MTases"/>
    <property type="match status" value="1"/>
</dbReference>
<dbReference type="GO" id="GO:0008168">
    <property type="term" value="F:methyltransferase activity"/>
    <property type="evidence" value="ECO:0007669"/>
    <property type="project" value="UniProtKB-KW"/>
</dbReference>
<dbReference type="GO" id="GO:0032259">
    <property type="term" value="P:methylation"/>
    <property type="evidence" value="ECO:0007669"/>
    <property type="project" value="UniProtKB-KW"/>
</dbReference>
<keyword evidence="3" id="KW-1185">Reference proteome</keyword>
<accession>A0A3D9HMM8</accession>
<dbReference type="Pfam" id="PF13489">
    <property type="entry name" value="Methyltransf_23"/>
    <property type="match status" value="1"/>
</dbReference>
<dbReference type="Proteomes" id="UP000256845">
    <property type="component" value="Unassembled WGS sequence"/>
</dbReference>
<gene>
    <name evidence="2" type="ORF">DFP90_10415</name>
</gene>
<keyword evidence="2" id="KW-0489">Methyltransferase</keyword>
<dbReference type="Gene3D" id="3.40.50.150">
    <property type="entry name" value="Vaccinia Virus protein VP39"/>
    <property type="match status" value="1"/>
</dbReference>
<organism evidence="2 3">
    <name type="scientific">Aestuariispira insulae</name>
    <dbReference type="NCBI Taxonomy" id="1461337"/>
    <lineage>
        <taxon>Bacteria</taxon>
        <taxon>Pseudomonadati</taxon>
        <taxon>Pseudomonadota</taxon>
        <taxon>Alphaproteobacteria</taxon>
        <taxon>Rhodospirillales</taxon>
        <taxon>Kiloniellaceae</taxon>
        <taxon>Aestuariispira</taxon>
    </lineage>
</organism>
<evidence type="ECO:0000313" key="2">
    <source>
        <dbReference type="EMBL" id="RED50744.1"/>
    </source>
</evidence>
<evidence type="ECO:0000313" key="3">
    <source>
        <dbReference type="Proteomes" id="UP000256845"/>
    </source>
</evidence>
<reference evidence="2 3" key="1">
    <citation type="submission" date="2018-07" db="EMBL/GenBank/DDBJ databases">
        <title>Genomic Encyclopedia of Type Strains, Phase III (KMG-III): the genomes of soil and plant-associated and newly described type strains.</title>
        <authorList>
            <person name="Whitman W."/>
        </authorList>
    </citation>
    <scope>NUCLEOTIDE SEQUENCE [LARGE SCALE GENOMIC DNA]</scope>
    <source>
        <strain evidence="2 3">CECT 8488</strain>
    </source>
</reference>
<sequence length="366" mass="40965">MKQILRRVVSSLQTNDDAIIVERGEINLGKRLMAWWQGRDLVTQTGAGRSSASRRSGKTKRARPKAKGPRVGKPTNDLSRNAPSVQKAKAQAGAGEETAESSKKKENPAGLATRKSDKMIRNSASPIRDMDMADLLEVMWDAPVRTPGGIKGAVDLLEPVIQNLKPFKEVLDICAGDGQVMDYLREHHQAVTVAYDTSELLCDQSRGEVRNYAPRRANFGAERFDFVCALEGMQDEEDREEILKAATDAMKVGGKMLLVDAIGDAPNGKVPYLARHDGFEAPVLSARYYKKILADCGLKLIGTENITQIYQHRLKMGWAKAAELFRTRRMDERSRDILKEQSVHQFDRLKSLHERHAKIMRLELTK</sequence>
<comment type="caution">
    <text evidence="2">The sequence shown here is derived from an EMBL/GenBank/DDBJ whole genome shotgun (WGS) entry which is preliminary data.</text>
</comment>
<dbReference type="AlphaFoldDB" id="A0A3D9HMM8"/>
<dbReference type="EMBL" id="QRDW01000004">
    <property type="protein sequence ID" value="RED50744.1"/>
    <property type="molecule type" value="Genomic_DNA"/>
</dbReference>
<keyword evidence="2" id="KW-0808">Transferase</keyword>
<dbReference type="SUPFAM" id="SSF53335">
    <property type="entry name" value="S-adenosyl-L-methionine-dependent methyltransferases"/>
    <property type="match status" value="1"/>
</dbReference>
<feature type="region of interest" description="Disordered" evidence="1">
    <location>
        <begin position="44"/>
        <end position="117"/>
    </location>
</feature>
<dbReference type="RefSeq" id="WP_115936549.1">
    <property type="nucleotide sequence ID" value="NZ_QRDW01000004.1"/>
</dbReference>